<reference evidence="1 2" key="1">
    <citation type="journal article" date="2016" name="Nat. Commun.">
        <title>Thousands of microbial genomes shed light on interconnected biogeochemical processes in an aquifer system.</title>
        <authorList>
            <person name="Anantharaman K."/>
            <person name="Brown C.T."/>
            <person name="Hug L.A."/>
            <person name="Sharon I."/>
            <person name="Castelle C.J."/>
            <person name="Probst A.J."/>
            <person name="Thomas B.C."/>
            <person name="Singh A."/>
            <person name="Wilkins M.J."/>
            <person name="Karaoz U."/>
            <person name="Brodie E.L."/>
            <person name="Williams K.H."/>
            <person name="Hubbard S.S."/>
            <person name="Banfield J.F."/>
        </authorList>
    </citation>
    <scope>NUCLEOTIDE SEQUENCE [LARGE SCALE GENOMIC DNA]</scope>
</reference>
<sequence length="123" mass="14214">MGTQLWNQEQAEETLQRFIHLTPRLQKNPLFRTGVYLSQTGAYVPFVYLKADEQEDGDKNLPPKYVYVVQVDDTYVVKMEGMVVLVGAGIPTKWLPNRALESDLDPLIQWVWDQWFIIGTALE</sequence>
<evidence type="ECO:0000313" key="2">
    <source>
        <dbReference type="Proteomes" id="UP000176614"/>
    </source>
</evidence>
<dbReference type="EMBL" id="MEVT01000021">
    <property type="protein sequence ID" value="OGC62331.1"/>
    <property type="molecule type" value="Genomic_DNA"/>
</dbReference>
<gene>
    <name evidence="1" type="ORF">A2264_02075</name>
</gene>
<organism evidence="1 2">
    <name type="scientific">candidate division WWE3 bacterium RIFOXYA2_FULL_46_9</name>
    <dbReference type="NCBI Taxonomy" id="1802636"/>
    <lineage>
        <taxon>Bacteria</taxon>
        <taxon>Katanobacteria</taxon>
    </lineage>
</organism>
<evidence type="ECO:0000313" key="1">
    <source>
        <dbReference type="EMBL" id="OGC62331.1"/>
    </source>
</evidence>
<comment type="caution">
    <text evidence="1">The sequence shown here is derived from an EMBL/GenBank/DDBJ whole genome shotgun (WGS) entry which is preliminary data.</text>
</comment>
<proteinExistence type="predicted"/>
<dbReference type="Proteomes" id="UP000176614">
    <property type="component" value="Unassembled WGS sequence"/>
</dbReference>
<name>A0A1F4VYU2_UNCKA</name>
<accession>A0A1F4VYU2</accession>
<dbReference type="AlphaFoldDB" id="A0A1F4VYU2"/>
<protein>
    <submittedName>
        <fullName evidence="1">Uncharacterized protein</fullName>
    </submittedName>
</protein>